<feature type="transmembrane region" description="Helical" evidence="2">
    <location>
        <begin position="73"/>
        <end position="94"/>
    </location>
</feature>
<reference evidence="4" key="1">
    <citation type="submission" date="2025-08" db="UniProtKB">
        <authorList>
            <consortium name="RefSeq"/>
        </authorList>
    </citation>
    <scope>IDENTIFICATION</scope>
    <source>
        <tissue evidence="4">Tongue muscle</tissue>
    </source>
</reference>
<feature type="transmembrane region" description="Helical" evidence="2">
    <location>
        <begin position="123"/>
        <end position="140"/>
    </location>
</feature>
<dbReference type="Proteomes" id="UP001652640">
    <property type="component" value="Unplaced"/>
</dbReference>
<organism evidence="3 4">
    <name type="scientific">Odocoileus virginianus</name>
    <name type="common">White-tailed deer</name>
    <dbReference type="NCBI Taxonomy" id="9874"/>
    <lineage>
        <taxon>Eukaryota</taxon>
        <taxon>Metazoa</taxon>
        <taxon>Chordata</taxon>
        <taxon>Craniata</taxon>
        <taxon>Vertebrata</taxon>
        <taxon>Euteleostomi</taxon>
        <taxon>Mammalia</taxon>
        <taxon>Eutheria</taxon>
        <taxon>Laurasiatheria</taxon>
        <taxon>Artiodactyla</taxon>
        <taxon>Ruminantia</taxon>
        <taxon>Pecora</taxon>
        <taxon>Cervidae</taxon>
        <taxon>Odocoileinae</taxon>
        <taxon>Odocoileus</taxon>
    </lineage>
</organism>
<evidence type="ECO:0000256" key="1">
    <source>
        <dbReference type="SAM" id="MobiDB-lite"/>
    </source>
</evidence>
<dbReference type="PANTHER" id="PTHR35157:SF1">
    <property type="entry name" value="PROTEIN FAM209A"/>
    <property type="match status" value="1"/>
</dbReference>
<evidence type="ECO:0000256" key="2">
    <source>
        <dbReference type="SAM" id="Phobius"/>
    </source>
</evidence>
<keyword evidence="3" id="KW-1185">Reference proteome</keyword>
<dbReference type="PANTHER" id="PTHR35157">
    <property type="entry name" value="PROTEIN FAM209A"/>
    <property type="match status" value="1"/>
</dbReference>
<evidence type="ECO:0000313" key="4">
    <source>
        <dbReference type="RefSeq" id="XP_070318283.1"/>
    </source>
</evidence>
<accession>A0ABM4HRS5</accession>
<dbReference type="InterPro" id="IPR027943">
    <property type="entry name" value="FAM209"/>
</dbReference>
<dbReference type="RefSeq" id="XP_070318283.1">
    <property type="nucleotide sequence ID" value="XM_070462182.1"/>
</dbReference>
<sequence>MSPFPFKPYSQLTPTSLLTLCPEVITMSTWVLAGAGPIVTSPRAKPWLVLSLQAPRQTSTPGAVSSRLTMWSVRWFLCFFMAVTYVYASVFTSLREKAEELQAKVLCGGHCLIQNQPEHAQHWLKILLLGLLFIALMYLIEKLTGESGECNVQTPPSHQGDSFGSPGKKKKKASPNKDYMFDTLTQLEMDLVKFVPRVHNLKLTIATGGDLNPPNVEVPADSHSNITVYELWSNEDSD</sequence>
<gene>
    <name evidence="4" type="primary">LOC110145316</name>
</gene>
<keyword evidence="2" id="KW-1133">Transmembrane helix</keyword>
<feature type="compositionally biased region" description="Polar residues" evidence="1">
    <location>
        <begin position="150"/>
        <end position="162"/>
    </location>
</feature>
<proteinExistence type="predicted"/>
<name>A0ABM4HRS5_ODOVR</name>
<dbReference type="Pfam" id="PF15206">
    <property type="entry name" value="FAM209"/>
    <property type="match status" value="1"/>
</dbReference>
<keyword evidence="2" id="KW-0812">Transmembrane</keyword>
<evidence type="ECO:0000313" key="3">
    <source>
        <dbReference type="Proteomes" id="UP001652640"/>
    </source>
</evidence>
<dbReference type="GeneID" id="110145316"/>
<feature type="region of interest" description="Disordered" evidence="1">
    <location>
        <begin position="150"/>
        <end position="175"/>
    </location>
</feature>
<protein>
    <submittedName>
        <fullName evidence="4">Protein FAM209-like</fullName>
    </submittedName>
</protein>
<keyword evidence="2" id="KW-0472">Membrane</keyword>